<evidence type="ECO:0000256" key="1">
    <source>
        <dbReference type="SAM" id="SignalP"/>
    </source>
</evidence>
<evidence type="ECO:0000313" key="2">
    <source>
        <dbReference type="EMBL" id="RDB29229.1"/>
    </source>
</evidence>
<protein>
    <submittedName>
        <fullName evidence="2">Uncharacterized protein</fullName>
    </submittedName>
</protein>
<dbReference type="InParanoid" id="A0A369K3M0"/>
<evidence type="ECO:0000313" key="3">
    <source>
        <dbReference type="Proteomes" id="UP000076154"/>
    </source>
</evidence>
<feature type="signal peptide" evidence="1">
    <location>
        <begin position="1"/>
        <end position="21"/>
    </location>
</feature>
<reference evidence="2" key="1">
    <citation type="submission" date="2018-04" db="EMBL/GenBank/DDBJ databases">
        <title>Whole genome sequencing of Hypsizygus marmoreus.</title>
        <authorList>
            <person name="Choi I.-G."/>
            <person name="Min B."/>
            <person name="Kim J.-G."/>
            <person name="Kim S."/>
            <person name="Oh Y.-L."/>
            <person name="Kong W.-S."/>
            <person name="Park H."/>
            <person name="Jeong J."/>
            <person name="Song E.-S."/>
        </authorList>
    </citation>
    <scope>NUCLEOTIDE SEQUENCE [LARGE SCALE GENOMIC DNA]</scope>
    <source>
        <strain evidence="2">51987-8</strain>
    </source>
</reference>
<proteinExistence type="predicted"/>
<keyword evidence="1" id="KW-0732">Signal</keyword>
<comment type="caution">
    <text evidence="2">The sequence shown here is derived from an EMBL/GenBank/DDBJ whole genome shotgun (WGS) entry which is preliminary data.</text>
</comment>
<dbReference type="AlphaFoldDB" id="A0A369K3M0"/>
<gene>
    <name evidence="2" type="ORF">Hypma_014893</name>
</gene>
<sequence length="335" mass="34895">MVMITVPFITAVLALSTSVSGAYLAEPELEARNPILGAAGRAAGRMATGAIRNRVASAAPRVASKATGMTGTKMTMGLVGGKLFGGAIVGAGALGAQGVDNKINGRDSEELEARNPTLLRGVGRIASQVGRTAIRPQAIRPSGGAGGIIGKMKTVGAVTGIGLAAGGGEYYGGKHMGNAIDRLEKKQRRDLEERDVELEERDFDLEDRDFDEELWARNPALRAATRVAGQAVRASRTTVGRVAARPPPSVAQKVGGIAGKVAKAGGLAGAAAAGGYVEGGIQNLTPETQQKLKQDPKATIQQMLPANAFKLKQREYVEELVTRAIIGMMLEEDME</sequence>
<dbReference type="Proteomes" id="UP000076154">
    <property type="component" value="Unassembled WGS sequence"/>
</dbReference>
<dbReference type="EMBL" id="LUEZ02000010">
    <property type="protein sequence ID" value="RDB29229.1"/>
    <property type="molecule type" value="Genomic_DNA"/>
</dbReference>
<keyword evidence="3" id="KW-1185">Reference proteome</keyword>
<accession>A0A369K3M0</accession>
<feature type="chain" id="PRO_5016688201" evidence="1">
    <location>
        <begin position="22"/>
        <end position="335"/>
    </location>
</feature>
<dbReference type="OrthoDB" id="3065124at2759"/>
<name>A0A369K3M0_HYPMA</name>
<organism evidence="2 3">
    <name type="scientific">Hypsizygus marmoreus</name>
    <name type="common">White beech mushroom</name>
    <name type="synonym">Agaricus marmoreus</name>
    <dbReference type="NCBI Taxonomy" id="39966"/>
    <lineage>
        <taxon>Eukaryota</taxon>
        <taxon>Fungi</taxon>
        <taxon>Dikarya</taxon>
        <taxon>Basidiomycota</taxon>
        <taxon>Agaricomycotina</taxon>
        <taxon>Agaricomycetes</taxon>
        <taxon>Agaricomycetidae</taxon>
        <taxon>Agaricales</taxon>
        <taxon>Tricholomatineae</taxon>
        <taxon>Lyophyllaceae</taxon>
        <taxon>Hypsizygus</taxon>
    </lineage>
</organism>